<comment type="caution">
    <text evidence="1">The sequence shown here is derived from an EMBL/GenBank/DDBJ whole genome shotgun (WGS) entry which is preliminary data.</text>
</comment>
<name>A0A0F3N8Y0_ANAPH</name>
<organism evidence="1 2">
    <name type="scientific">Anaplasma phagocytophilum str. ApMUC09</name>
    <dbReference type="NCBI Taxonomy" id="1359152"/>
    <lineage>
        <taxon>Bacteria</taxon>
        <taxon>Pseudomonadati</taxon>
        <taxon>Pseudomonadota</taxon>
        <taxon>Alphaproteobacteria</taxon>
        <taxon>Rickettsiales</taxon>
        <taxon>Anaplasmataceae</taxon>
        <taxon>Anaplasma</taxon>
        <taxon>phagocytophilum group</taxon>
    </lineage>
</organism>
<dbReference type="EMBL" id="LANV01000001">
    <property type="protein sequence ID" value="KJV64538.1"/>
    <property type="molecule type" value="Genomic_DNA"/>
</dbReference>
<reference evidence="1 2" key="1">
    <citation type="submission" date="2015-02" db="EMBL/GenBank/DDBJ databases">
        <title>Genome Sequencing of Rickettsiales.</title>
        <authorList>
            <person name="Daugherty S.C."/>
            <person name="Su Q."/>
            <person name="Abolude K."/>
            <person name="Beier-Sexton M."/>
            <person name="Carlyon J.A."/>
            <person name="Carter R."/>
            <person name="Day N.P."/>
            <person name="Dumler S.J."/>
            <person name="Dyachenko V."/>
            <person name="Godinez A."/>
            <person name="Kurtti T.J."/>
            <person name="Lichay M."/>
            <person name="Mullins K.E."/>
            <person name="Ott S."/>
            <person name="Pappas-Brown V."/>
            <person name="Paris D.H."/>
            <person name="Patel P."/>
            <person name="Richards A.L."/>
            <person name="Sadzewicz L."/>
            <person name="Sears K."/>
            <person name="Seidman D."/>
            <person name="Sengamalay N."/>
            <person name="Stenos J."/>
            <person name="Tallon L.J."/>
            <person name="Vincent G."/>
            <person name="Fraser C.M."/>
            <person name="Munderloh U."/>
            <person name="Dunning-Hotopp J.C."/>
        </authorList>
    </citation>
    <scope>NUCLEOTIDE SEQUENCE [LARGE SCALE GENOMIC DNA]</scope>
    <source>
        <strain evidence="1 2">ApMUC09</strain>
    </source>
</reference>
<dbReference type="PATRIC" id="fig|1359152.3.peg.285"/>
<accession>A0A0F3N8Y0</accession>
<evidence type="ECO:0000313" key="2">
    <source>
        <dbReference type="Proteomes" id="UP000033441"/>
    </source>
</evidence>
<dbReference type="AlphaFoldDB" id="A0A0F3N8Y0"/>
<proteinExistence type="predicted"/>
<protein>
    <submittedName>
        <fullName evidence="1">Uncharacterized protein</fullName>
    </submittedName>
</protein>
<gene>
    <name evidence="1" type="ORF">APHMUC_0267</name>
</gene>
<dbReference type="Proteomes" id="UP000033441">
    <property type="component" value="Unassembled WGS sequence"/>
</dbReference>
<sequence>MLTRCTELCYYGGDYESNIGDALALFVPALAEMRYLLSHHVGITGYYSTNPRSMNKSL</sequence>
<evidence type="ECO:0000313" key="1">
    <source>
        <dbReference type="EMBL" id="KJV64538.1"/>
    </source>
</evidence>